<dbReference type="Gene3D" id="2.60.120.20">
    <property type="match status" value="1"/>
</dbReference>
<sequence length="254" mass="29256">MPVRRFKKGTYDRYFRKSRRGKFSRRRGARSFQSRVKRVLMKATETKHTDLGLENQQLYHNLGAGVGAVPPTGFTSLQTWFDPWSLISQGTSRFERIGDKITPRGMSIKLFLASKFDRPNTSYRIIVCTLPKVYNGAVTGTTFRPFETPNLFGVNNALVLHPDTDKGVKFLYDRIVTMNTLWPSNAGTNKEFTKTVRLWIKRKRARDIVFDQNGLDIINKPLAVYVLPYEQFSTLQTDNIASCAGYMRLYYKDV</sequence>
<dbReference type="InterPro" id="IPR029053">
    <property type="entry name" value="Viral_coat"/>
</dbReference>
<reference evidence="1" key="1">
    <citation type="submission" date="2023-06" db="EMBL/GenBank/DDBJ databases">
        <authorList>
            <person name="Klukowski N."/>
            <person name="Sarker S."/>
        </authorList>
    </citation>
    <scope>NUCLEOTIDE SEQUENCE</scope>
    <source>
        <strain evidence="1">C23N8/AU</strain>
    </source>
</reference>
<accession>A0AAU6RVG9</accession>
<organism evidence="1">
    <name type="scientific">Tick-associated DNA virus</name>
    <dbReference type="NCBI Taxonomy" id="3138950"/>
    <lineage>
        <taxon>Viruses</taxon>
    </lineage>
</organism>
<evidence type="ECO:0000313" key="1">
    <source>
        <dbReference type="EMBL" id="WZH56860.1"/>
    </source>
</evidence>
<proteinExistence type="predicted"/>
<name>A0AAU6RVG9_9VIRU</name>
<dbReference type="EMBL" id="OR224873">
    <property type="protein sequence ID" value="WZH56860.1"/>
    <property type="molecule type" value="Genomic_DNA"/>
</dbReference>
<protein>
    <submittedName>
        <fullName evidence="1">Capsid protein</fullName>
    </submittedName>
</protein>